<dbReference type="PROSITE" id="PS00079">
    <property type="entry name" value="MULTICOPPER_OXIDASE1"/>
    <property type="match status" value="1"/>
</dbReference>
<dbReference type="HOGENOM" id="CLU_006504_3_1_1"/>
<dbReference type="OrthoDB" id="2121828at2759"/>
<dbReference type="Pfam" id="PF07731">
    <property type="entry name" value="Cu-oxidase_2"/>
    <property type="match status" value="1"/>
</dbReference>
<dbReference type="Pfam" id="PF07732">
    <property type="entry name" value="Cu-oxidase_3"/>
    <property type="match status" value="1"/>
</dbReference>
<evidence type="ECO:0000256" key="5">
    <source>
        <dbReference type="ARBA" id="ARBA00023008"/>
    </source>
</evidence>
<dbReference type="RefSeq" id="XP_016614603.1">
    <property type="nucleotide sequence ID" value="XM_016769230.1"/>
</dbReference>
<feature type="domain" description="Plastocyanin-like" evidence="7">
    <location>
        <begin position="205"/>
        <end position="358"/>
    </location>
</feature>
<comment type="similarity">
    <text evidence="1">Belongs to the multicopper oxidase family.</text>
</comment>
<evidence type="ECO:0000259" key="7">
    <source>
        <dbReference type="Pfam" id="PF00394"/>
    </source>
</evidence>
<evidence type="ECO:0000259" key="9">
    <source>
        <dbReference type="Pfam" id="PF07732"/>
    </source>
</evidence>
<dbReference type="InterPro" id="IPR002355">
    <property type="entry name" value="Cu_oxidase_Cu_BS"/>
</dbReference>
<dbReference type="InterPro" id="IPR008972">
    <property type="entry name" value="Cupredoxin"/>
</dbReference>
<protein>
    <recommendedName>
        <fullName evidence="12">Multicopper oxidase</fullName>
    </recommendedName>
</protein>
<dbReference type="CDD" id="cd13901">
    <property type="entry name" value="CuRO_3_MaLCC_like"/>
    <property type="match status" value="1"/>
</dbReference>
<keyword evidence="5" id="KW-0186">Copper</keyword>
<dbReference type="InterPro" id="IPR033138">
    <property type="entry name" value="Cu_oxidase_CS"/>
</dbReference>
<dbReference type="Gene3D" id="2.60.40.420">
    <property type="entry name" value="Cupredoxins - blue copper proteins"/>
    <property type="match status" value="3"/>
</dbReference>
<dbReference type="InterPro" id="IPR011706">
    <property type="entry name" value="Cu-oxidase_C"/>
</dbReference>
<dbReference type="InterPro" id="IPR001117">
    <property type="entry name" value="Cu-oxidase_2nd"/>
</dbReference>
<evidence type="ECO:0000256" key="6">
    <source>
        <dbReference type="ARBA" id="ARBA00023180"/>
    </source>
</evidence>
<evidence type="ECO:0000256" key="4">
    <source>
        <dbReference type="ARBA" id="ARBA00023002"/>
    </source>
</evidence>
<accession>A0A0D2HTZ1</accession>
<dbReference type="EMBL" id="KN847001">
    <property type="protein sequence ID" value="KIW87934.1"/>
    <property type="molecule type" value="Genomic_DNA"/>
</dbReference>
<dbReference type="CDD" id="cd13880">
    <property type="entry name" value="CuRO_2_MaLCC_like"/>
    <property type="match status" value="1"/>
</dbReference>
<dbReference type="GO" id="GO:0016491">
    <property type="term" value="F:oxidoreductase activity"/>
    <property type="evidence" value="ECO:0007669"/>
    <property type="project" value="UniProtKB-KW"/>
</dbReference>
<keyword evidence="6" id="KW-0325">Glycoprotein</keyword>
<feature type="domain" description="Plastocyanin-like" evidence="9">
    <location>
        <begin position="82"/>
        <end position="194"/>
    </location>
</feature>
<dbReference type="GeneID" id="27704447"/>
<keyword evidence="4" id="KW-0560">Oxidoreductase</keyword>
<evidence type="ECO:0008006" key="12">
    <source>
        <dbReference type="Google" id="ProtNLM"/>
    </source>
</evidence>
<keyword evidence="2" id="KW-0479">Metal-binding</keyword>
<feature type="domain" description="Plastocyanin-like" evidence="8">
    <location>
        <begin position="430"/>
        <end position="556"/>
    </location>
</feature>
<dbReference type="AlphaFoldDB" id="A0A0D2HTZ1"/>
<dbReference type="Proteomes" id="UP000053789">
    <property type="component" value="Unassembled WGS sequence"/>
</dbReference>
<dbReference type="Pfam" id="PF00394">
    <property type="entry name" value="Cu-oxidase"/>
    <property type="match status" value="1"/>
</dbReference>
<dbReference type="VEuPathDB" id="FungiDB:Z519_11519"/>
<evidence type="ECO:0000256" key="1">
    <source>
        <dbReference type="ARBA" id="ARBA00010609"/>
    </source>
</evidence>
<evidence type="ECO:0000259" key="8">
    <source>
        <dbReference type="Pfam" id="PF07731"/>
    </source>
</evidence>
<dbReference type="InterPro" id="IPR045087">
    <property type="entry name" value="Cu-oxidase_fam"/>
</dbReference>
<organism evidence="10 11">
    <name type="scientific">Cladophialophora bantiana (strain ATCC 10958 / CBS 173.52 / CDC B-1940 / NIH 8579)</name>
    <name type="common">Xylohypha bantiana</name>
    <dbReference type="NCBI Taxonomy" id="1442370"/>
    <lineage>
        <taxon>Eukaryota</taxon>
        <taxon>Fungi</taxon>
        <taxon>Dikarya</taxon>
        <taxon>Ascomycota</taxon>
        <taxon>Pezizomycotina</taxon>
        <taxon>Eurotiomycetes</taxon>
        <taxon>Chaetothyriomycetidae</taxon>
        <taxon>Chaetothyriales</taxon>
        <taxon>Herpotrichiellaceae</taxon>
        <taxon>Cladophialophora</taxon>
    </lineage>
</organism>
<evidence type="ECO:0000313" key="10">
    <source>
        <dbReference type="EMBL" id="KIW87934.1"/>
    </source>
</evidence>
<dbReference type="CDD" id="cd13854">
    <property type="entry name" value="CuRO_1_MaLCC_like"/>
    <property type="match status" value="1"/>
</dbReference>
<keyword evidence="11" id="KW-1185">Reference proteome</keyword>
<dbReference type="SUPFAM" id="SSF49503">
    <property type="entry name" value="Cupredoxins"/>
    <property type="match status" value="3"/>
</dbReference>
<dbReference type="PANTHER" id="PTHR11709:SF145">
    <property type="entry name" value="LCC1"/>
    <property type="match status" value="1"/>
</dbReference>
<reference evidence="10" key="1">
    <citation type="submission" date="2015-01" db="EMBL/GenBank/DDBJ databases">
        <title>The Genome Sequence of Cladophialophora bantiana CBS 173.52.</title>
        <authorList>
            <consortium name="The Broad Institute Genomics Platform"/>
            <person name="Cuomo C."/>
            <person name="de Hoog S."/>
            <person name="Gorbushina A."/>
            <person name="Stielow B."/>
            <person name="Teixiera M."/>
            <person name="Abouelleil A."/>
            <person name="Chapman S.B."/>
            <person name="Priest M."/>
            <person name="Young S.K."/>
            <person name="Wortman J."/>
            <person name="Nusbaum C."/>
            <person name="Birren B."/>
        </authorList>
    </citation>
    <scope>NUCLEOTIDE SEQUENCE [LARGE SCALE GENOMIC DNA]</scope>
    <source>
        <strain evidence="10">CBS 173.52</strain>
    </source>
</reference>
<keyword evidence="3" id="KW-0677">Repeat</keyword>
<gene>
    <name evidence="10" type="ORF">Z519_11519</name>
</gene>
<evidence type="ECO:0000313" key="11">
    <source>
        <dbReference type="Proteomes" id="UP000053789"/>
    </source>
</evidence>
<sequence>MKFLNSILAASNLTANLSQKVTNGGSHLGTLNAPYLPPFLENNPLPHKYPWGQASVNETNPYVEVPNTGFIRSYHFVLSRGWVAPDGVQKWGILINGQFPGPLIEANWGDTIQVTVENKITGPEEGTSLHWHGLLQKETPWFDGVPSVSQCPVAPNSTFTYSFKADSYGSSWYHSHYSAQYADGLFGPMVIYGPSHVGYDVDVGPVVLSDHFHSEYFKIVEAITGKSDIPNSDNNLINGKMNYDCSLAKGYNCTPNAGLSKFKFQSGKKHRLRLINAGAEGLQKFTIDSHTMTVIANDFVPVKPYKADVITLGVGQRTDIIVEGTGKPTDAVWMRSDISTLCSHTNQSRALAAIYYEEADTSATPTSVATKWNDTNCANDPLELTEPFFQYAPPQTPAFTQTIDVDFGPNATQAQVWKMNNESFRANYDHPLLLLTKLGNTSYPYDPQWNVYNFHSNTSIRLIIRGLIPLAHPMHLHGHNFWVVAQGTGEWNGTVTRPHNPQRRDTQMLERGIPTETGMSYIVLDFQADNPGVWPLHCHVAWHVSDGLYVNIMERPDLVMRNRQIPSIMAQTCRDWAAYSGHNVVEQIDSGL</sequence>
<dbReference type="PANTHER" id="PTHR11709">
    <property type="entry name" value="MULTI-COPPER OXIDASE"/>
    <property type="match status" value="1"/>
</dbReference>
<dbReference type="FunFam" id="2.60.40.420:FF:000038">
    <property type="entry name" value="Extracellular dihydrogeodin oxidase/laccase"/>
    <property type="match status" value="1"/>
</dbReference>
<proteinExistence type="inferred from homology"/>
<name>A0A0D2HTZ1_CLAB1</name>
<evidence type="ECO:0000256" key="2">
    <source>
        <dbReference type="ARBA" id="ARBA00022723"/>
    </source>
</evidence>
<dbReference type="InterPro" id="IPR011707">
    <property type="entry name" value="Cu-oxidase-like_N"/>
</dbReference>
<evidence type="ECO:0000256" key="3">
    <source>
        <dbReference type="ARBA" id="ARBA00022737"/>
    </source>
</evidence>
<dbReference type="GO" id="GO:0005507">
    <property type="term" value="F:copper ion binding"/>
    <property type="evidence" value="ECO:0007669"/>
    <property type="project" value="InterPro"/>
</dbReference>
<dbReference type="FunFam" id="2.60.40.420:FF:000021">
    <property type="entry name" value="Extracellular dihydrogeodin oxidase/laccase"/>
    <property type="match status" value="1"/>
</dbReference>
<dbReference type="PROSITE" id="PS00080">
    <property type="entry name" value="MULTICOPPER_OXIDASE2"/>
    <property type="match status" value="1"/>
</dbReference>